<feature type="signal peptide" evidence="1">
    <location>
        <begin position="1"/>
        <end position="21"/>
    </location>
</feature>
<evidence type="ECO:0000259" key="2">
    <source>
        <dbReference type="Pfam" id="PF07589"/>
    </source>
</evidence>
<dbReference type="Proteomes" id="UP000295361">
    <property type="component" value="Unassembled WGS sequence"/>
</dbReference>
<proteinExistence type="predicted"/>
<dbReference type="InterPro" id="IPR013424">
    <property type="entry name" value="Ice-binding_C"/>
</dbReference>
<keyword evidence="1" id="KW-0732">Signal</keyword>
<gene>
    <name evidence="3" type="ORF">DES47_105383</name>
</gene>
<comment type="caution">
    <text evidence="3">The sequence shown here is derived from an EMBL/GenBank/DDBJ whole genome shotgun (WGS) entry which is preliminary data.</text>
</comment>
<dbReference type="NCBIfam" id="NF038126">
    <property type="entry name" value="PEP_CTERM_FxDxF"/>
    <property type="match status" value="1"/>
</dbReference>
<dbReference type="Pfam" id="PF07589">
    <property type="entry name" value="PEP-CTERM"/>
    <property type="match status" value="1"/>
</dbReference>
<reference evidence="3 4" key="1">
    <citation type="submission" date="2019-03" db="EMBL/GenBank/DDBJ databases">
        <title>Genomic Encyclopedia of Type Strains, Phase IV (KMG-IV): sequencing the most valuable type-strain genomes for metagenomic binning, comparative biology and taxonomic classification.</title>
        <authorList>
            <person name="Goeker M."/>
        </authorList>
    </citation>
    <scope>NUCLEOTIDE SEQUENCE [LARGE SCALE GENOMIC DNA]</scope>
    <source>
        <strain evidence="3 4">DSM 16998</strain>
    </source>
</reference>
<protein>
    <submittedName>
        <fullName evidence="3">Putative secreted protein with PEP-CTERM sorting signal</fullName>
    </submittedName>
</protein>
<evidence type="ECO:0000256" key="1">
    <source>
        <dbReference type="SAM" id="SignalP"/>
    </source>
</evidence>
<dbReference type="OrthoDB" id="8754432at2"/>
<accession>A0A4V6PV46</accession>
<dbReference type="NCBIfam" id="TIGR02595">
    <property type="entry name" value="PEP_CTERM"/>
    <property type="match status" value="1"/>
</dbReference>
<feature type="chain" id="PRO_5020481362" evidence="1">
    <location>
        <begin position="22"/>
        <end position="179"/>
    </location>
</feature>
<keyword evidence="4" id="KW-1185">Reference proteome</keyword>
<organism evidence="3 4">
    <name type="scientific">Roseateles toxinivorans</name>
    <dbReference type="NCBI Taxonomy" id="270368"/>
    <lineage>
        <taxon>Bacteria</taxon>
        <taxon>Pseudomonadati</taxon>
        <taxon>Pseudomonadota</taxon>
        <taxon>Betaproteobacteria</taxon>
        <taxon>Burkholderiales</taxon>
        <taxon>Sphaerotilaceae</taxon>
        <taxon>Roseateles</taxon>
    </lineage>
</organism>
<evidence type="ECO:0000313" key="3">
    <source>
        <dbReference type="EMBL" id="TDP63378.1"/>
    </source>
</evidence>
<dbReference type="EMBL" id="SNXS01000005">
    <property type="protein sequence ID" value="TDP63378.1"/>
    <property type="molecule type" value="Genomic_DNA"/>
</dbReference>
<name>A0A4V6PV46_9BURK</name>
<feature type="domain" description="Ice-binding protein C-terminal" evidence="2">
    <location>
        <begin position="152"/>
        <end position="176"/>
    </location>
</feature>
<dbReference type="InParanoid" id="A0A4V6PV46"/>
<evidence type="ECO:0000313" key="4">
    <source>
        <dbReference type="Proteomes" id="UP000295361"/>
    </source>
</evidence>
<dbReference type="RefSeq" id="WP_133702545.1">
    <property type="nucleotide sequence ID" value="NZ_SNXS01000005.1"/>
</dbReference>
<dbReference type="AlphaFoldDB" id="A0A4V6PV46"/>
<sequence>MKIKNVVATALLTLAAAGAMAQSTTSSVALVNSPSGNLSAGISKSFKFAGAFEDTYTFDMVSSAAFLNGTLSTLGAIASDDIDLISVTLNGKAFKLKTFVFDGNADGSERATLGKTLFGSELTLVVKGVVAPTLAAGTSVAATYSANFNLTPVPEPETYALMLAGLGAVGFVARRRKTI</sequence>